<dbReference type="InterPro" id="IPR036366">
    <property type="entry name" value="PGBDSf"/>
</dbReference>
<gene>
    <name evidence="3" type="ORF">GM418_26335</name>
</gene>
<name>A0A6I6K5Z3_9BACT</name>
<evidence type="ECO:0000313" key="4">
    <source>
        <dbReference type="Proteomes" id="UP000428260"/>
    </source>
</evidence>
<dbReference type="InterPro" id="IPR024408">
    <property type="entry name" value="Muramidase"/>
</dbReference>
<dbReference type="KEGG" id="mcos:GM418_26335"/>
<proteinExistence type="predicted"/>
<sequence length="275" mass="31588">MKTIKFRSNGQEVRTLQQMLVKLGYKITVSEYFDEETDAAVKDFQRKNNLVADGIVGPKTWAKFESKENNSGDLNKKLLSEQDLNDFAKQYDVELATVKAVNEVESRGSGFLNDGRPKILFEGHVFWRQLVKLNLSPESALNEENKDILYKKWSSDFYLGGTGEYERLEKAAAISLESGFKEAAYASASWGAFQIMGYHFKSLGYPSVDDFVTKMYEHEREHLGAFGRYLEKNNLIRHLKSKNWASFARGYNGPLYAKNKYDVKLEKAYLRFQNS</sequence>
<accession>A0A6I6K5Z3</accession>
<dbReference type="Pfam" id="PF01471">
    <property type="entry name" value="PG_binding_1"/>
    <property type="match status" value="1"/>
</dbReference>
<dbReference type="InterPro" id="IPR002477">
    <property type="entry name" value="Peptidoglycan-bd-like"/>
</dbReference>
<feature type="domain" description="N-acetylmuramidase" evidence="2">
    <location>
        <begin position="94"/>
        <end position="273"/>
    </location>
</feature>
<dbReference type="Gene3D" id="1.10.101.10">
    <property type="entry name" value="PGBD-like superfamily/PGBD"/>
    <property type="match status" value="1"/>
</dbReference>
<dbReference type="RefSeq" id="WP_158870545.1">
    <property type="nucleotide sequence ID" value="NZ_CP046401.1"/>
</dbReference>
<evidence type="ECO:0000259" key="2">
    <source>
        <dbReference type="Pfam" id="PF11860"/>
    </source>
</evidence>
<dbReference type="EMBL" id="CP046401">
    <property type="protein sequence ID" value="QGY47053.1"/>
    <property type="molecule type" value="Genomic_DNA"/>
</dbReference>
<evidence type="ECO:0000313" key="3">
    <source>
        <dbReference type="EMBL" id="QGY47053.1"/>
    </source>
</evidence>
<evidence type="ECO:0000259" key="1">
    <source>
        <dbReference type="Pfam" id="PF01471"/>
    </source>
</evidence>
<dbReference type="Proteomes" id="UP000428260">
    <property type="component" value="Chromosome"/>
</dbReference>
<reference evidence="3 4" key="1">
    <citation type="submission" date="2019-11" db="EMBL/GenBank/DDBJ databases">
        <authorList>
            <person name="Zheng R.K."/>
            <person name="Sun C.M."/>
        </authorList>
    </citation>
    <scope>NUCLEOTIDE SEQUENCE [LARGE SCALE GENOMIC DNA]</scope>
    <source>
        <strain evidence="3 4">WC007</strain>
    </source>
</reference>
<dbReference type="AlphaFoldDB" id="A0A6I6K5Z3"/>
<feature type="domain" description="Peptidoglycan binding-like" evidence="1">
    <location>
        <begin position="9"/>
        <end position="63"/>
    </location>
</feature>
<dbReference type="SUPFAM" id="SSF47090">
    <property type="entry name" value="PGBD-like"/>
    <property type="match status" value="1"/>
</dbReference>
<keyword evidence="4" id="KW-1185">Reference proteome</keyword>
<dbReference type="InterPro" id="IPR036365">
    <property type="entry name" value="PGBD-like_sf"/>
</dbReference>
<dbReference type="Pfam" id="PF11860">
    <property type="entry name" value="Muramidase"/>
    <property type="match status" value="1"/>
</dbReference>
<organism evidence="3 4">
    <name type="scientific">Maribellus comscasis</name>
    <dbReference type="NCBI Taxonomy" id="2681766"/>
    <lineage>
        <taxon>Bacteria</taxon>
        <taxon>Pseudomonadati</taxon>
        <taxon>Bacteroidota</taxon>
        <taxon>Bacteroidia</taxon>
        <taxon>Marinilabiliales</taxon>
        <taxon>Prolixibacteraceae</taxon>
        <taxon>Maribellus</taxon>
    </lineage>
</organism>
<protein>
    <submittedName>
        <fullName evidence="3">DUF3380 domain-containing protein</fullName>
    </submittedName>
</protein>